<dbReference type="EMBL" id="JBDXMX010000005">
    <property type="protein sequence ID" value="MEO9248340.1"/>
    <property type="molecule type" value="Genomic_DNA"/>
</dbReference>
<keyword evidence="2" id="KW-0732">Signal</keyword>
<feature type="domain" description="SLH" evidence="3">
    <location>
        <begin position="93"/>
        <end position="150"/>
    </location>
</feature>
<evidence type="ECO:0000256" key="1">
    <source>
        <dbReference type="SAM" id="MobiDB-lite"/>
    </source>
</evidence>
<evidence type="ECO:0000259" key="3">
    <source>
        <dbReference type="PROSITE" id="PS51272"/>
    </source>
</evidence>
<feature type="compositionally biased region" description="Pro residues" evidence="1">
    <location>
        <begin position="213"/>
        <end position="296"/>
    </location>
</feature>
<comment type="caution">
    <text evidence="4">The sequence shown here is derived from an EMBL/GenBank/DDBJ whole genome shotgun (WGS) entry which is preliminary data.</text>
</comment>
<organism evidence="4 5">
    <name type="scientific">Citricoccus nitrophenolicus</name>
    <dbReference type="NCBI Taxonomy" id="863575"/>
    <lineage>
        <taxon>Bacteria</taxon>
        <taxon>Bacillati</taxon>
        <taxon>Actinomycetota</taxon>
        <taxon>Actinomycetes</taxon>
        <taxon>Micrococcales</taxon>
        <taxon>Micrococcaceae</taxon>
        <taxon>Citricoccus</taxon>
    </lineage>
</organism>
<dbReference type="PRINTS" id="PR01217">
    <property type="entry name" value="PRICHEXTENSN"/>
</dbReference>
<dbReference type="RefSeq" id="WP_347920964.1">
    <property type="nucleotide sequence ID" value="NZ_JBDXMX010000005.1"/>
</dbReference>
<evidence type="ECO:0000256" key="2">
    <source>
        <dbReference type="SAM" id="SignalP"/>
    </source>
</evidence>
<gene>
    <name evidence="4" type="ORF">ABDK96_11665</name>
</gene>
<feature type="signal peptide" evidence="2">
    <location>
        <begin position="1"/>
        <end position="23"/>
    </location>
</feature>
<dbReference type="Proteomes" id="UP001484097">
    <property type="component" value="Unassembled WGS sequence"/>
</dbReference>
<keyword evidence="5" id="KW-1185">Reference proteome</keyword>
<dbReference type="PANTHER" id="PTHR43308">
    <property type="entry name" value="OUTER MEMBRANE PROTEIN ALPHA-RELATED"/>
    <property type="match status" value="1"/>
</dbReference>
<dbReference type="PROSITE" id="PS51272">
    <property type="entry name" value="SLH"/>
    <property type="match status" value="3"/>
</dbReference>
<dbReference type="InterPro" id="IPR001119">
    <property type="entry name" value="SLH_dom"/>
</dbReference>
<feature type="chain" id="PRO_5045570647" evidence="2">
    <location>
        <begin position="24"/>
        <end position="477"/>
    </location>
</feature>
<feature type="region of interest" description="Disordered" evidence="1">
    <location>
        <begin position="204"/>
        <end position="309"/>
    </location>
</feature>
<name>A0ABV0IJK4_9MICC</name>
<feature type="domain" description="SLH" evidence="3">
    <location>
        <begin position="29"/>
        <end position="92"/>
    </location>
</feature>
<dbReference type="InterPro" id="IPR051465">
    <property type="entry name" value="Cell_Envelope_Struct_Comp"/>
</dbReference>
<evidence type="ECO:0000313" key="4">
    <source>
        <dbReference type="EMBL" id="MEO9248340.1"/>
    </source>
</evidence>
<sequence>MAALAAAAVLLPTALAGVSPAMAAPAASSGIEFTDNPVGSNYYDEIVWMAEEGLSHGYADGSFGKGRQVTRGETAAFLYRLADPDFKAPAKSPFPDLKPGETHYEAITWLSAEGHIGGYSDKSFRKDRTITRGETAKMLFNANGVEYTAPKTDAFPDVKVGHSYHQYISWFNETGLSTGYVDGEYKPGRNITRGELAKLLKGTHEEVTEPVAPEQPKPSEPVVTPAPKPTPEPEPTEPTEPVVTPTPAPTPTPEPTPEPTEPVVSPTPEPTPTPEPEPTPEPTEPVVTPEPEPTVPALPARPDWDKTPATMATVPQGISYEAKADYLMDYYGCGDTQVEFRDSFPGGDYITGGTTRPNWVPAFVELRTQLTDSELNATSAHECMHVKQHEASGWDRSVFASMVQGWYQEGLTYETWVGGEKVVKPLPEVEQSAECAIRWFGFQQDRTHYNVDCDARGLHAGLAIANGLDPNEVPFAG</sequence>
<reference evidence="4 5" key="1">
    <citation type="submission" date="2024-05" db="EMBL/GenBank/DDBJ databases">
        <authorList>
            <person name="Yi C."/>
        </authorList>
    </citation>
    <scope>NUCLEOTIDE SEQUENCE [LARGE SCALE GENOMIC DNA]</scope>
    <source>
        <strain evidence="4 5">XS13</strain>
    </source>
</reference>
<dbReference type="Pfam" id="PF00395">
    <property type="entry name" value="SLH"/>
    <property type="match status" value="3"/>
</dbReference>
<feature type="domain" description="SLH" evidence="3">
    <location>
        <begin position="151"/>
        <end position="214"/>
    </location>
</feature>
<proteinExistence type="predicted"/>
<protein>
    <submittedName>
        <fullName evidence="4">S-layer homology domain-containing protein</fullName>
    </submittedName>
</protein>
<accession>A0ABV0IJK4</accession>
<evidence type="ECO:0000313" key="5">
    <source>
        <dbReference type="Proteomes" id="UP001484097"/>
    </source>
</evidence>